<gene>
    <name evidence="8 15" type="primary">rpoB</name>
</gene>
<dbReference type="InterPro" id="IPR007645">
    <property type="entry name" value="RNA_pol_Rpb2_3"/>
</dbReference>
<dbReference type="Gene3D" id="2.40.270.10">
    <property type="entry name" value="DNA-directed RNA polymerase, subunit 2, domain 6"/>
    <property type="match status" value="1"/>
</dbReference>
<reference evidence="15" key="1">
    <citation type="submission" date="2023-11" db="EMBL/GenBank/DDBJ databases">
        <authorList>
            <person name="Liu Y."/>
        </authorList>
    </citation>
    <scope>NUCLEOTIDE SEQUENCE</scope>
</reference>
<evidence type="ECO:0000259" key="11">
    <source>
        <dbReference type="Pfam" id="PF00562"/>
    </source>
</evidence>
<comment type="function">
    <text evidence="1 8 10">DNA-dependent RNA polymerase catalyzes the transcription of DNA into RNA using the four ribonucleoside triphosphates as substrates.</text>
</comment>
<evidence type="ECO:0000256" key="4">
    <source>
        <dbReference type="ARBA" id="ARBA00022679"/>
    </source>
</evidence>
<dbReference type="GO" id="GO:0009507">
    <property type="term" value="C:chloroplast"/>
    <property type="evidence" value="ECO:0007669"/>
    <property type="project" value="UniProtKB-SubCell"/>
</dbReference>
<dbReference type="AlphaFoldDB" id="A0AAU7LJU9"/>
<evidence type="ECO:0000259" key="13">
    <source>
        <dbReference type="Pfam" id="PF04561"/>
    </source>
</evidence>
<geneLocation type="chloroplast" evidence="15"/>
<dbReference type="NCBIfam" id="NF001616">
    <property type="entry name" value="PRK00405.1"/>
    <property type="match status" value="1"/>
</dbReference>
<keyword evidence="6 8" id="KW-0804">Transcription</keyword>
<keyword evidence="4 8" id="KW-0808">Transferase</keyword>
<dbReference type="InterPro" id="IPR007641">
    <property type="entry name" value="RNA_pol_Rpb2_7"/>
</dbReference>
<evidence type="ECO:0000256" key="2">
    <source>
        <dbReference type="ARBA" id="ARBA00006835"/>
    </source>
</evidence>
<dbReference type="PANTHER" id="PTHR20856">
    <property type="entry name" value="DNA-DIRECTED RNA POLYMERASE I SUBUNIT 2"/>
    <property type="match status" value="1"/>
</dbReference>
<keyword evidence="15" id="KW-0934">Plastid</keyword>
<evidence type="ECO:0000256" key="8">
    <source>
        <dbReference type="HAMAP-Rule" id="MF_01321"/>
    </source>
</evidence>
<dbReference type="Pfam" id="PF04565">
    <property type="entry name" value="RNA_pol_Rpb2_3"/>
    <property type="match status" value="1"/>
</dbReference>
<dbReference type="HAMAP" id="MF_01321">
    <property type="entry name" value="RNApol_bact_RpoB"/>
    <property type="match status" value="1"/>
</dbReference>
<organism evidence="15">
    <name type="scientific">Streptosarcina moshanensis</name>
    <dbReference type="NCBI Taxonomy" id="3096259"/>
    <lineage>
        <taxon>Eukaryota</taxon>
        <taxon>Viridiplantae</taxon>
        <taxon>Streptophyta</taxon>
        <taxon>Klebsormidiophyceae</taxon>
        <taxon>Hormidiellales</taxon>
        <taxon>Hormidiellaceae</taxon>
        <taxon>Streptosarcina</taxon>
    </lineage>
</organism>
<dbReference type="Gene3D" id="2.40.50.100">
    <property type="match status" value="1"/>
</dbReference>
<dbReference type="InterPro" id="IPR037034">
    <property type="entry name" value="RNA_pol_Rpb2_2_sf"/>
</dbReference>
<dbReference type="Gene3D" id="2.30.150.10">
    <property type="entry name" value="DNA-directed RNA polymerase, beta subunit, external 1 domain"/>
    <property type="match status" value="1"/>
</dbReference>
<dbReference type="InterPro" id="IPR015712">
    <property type="entry name" value="DNA-dir_RNA_pol_su2"/>
</dbReference>
<dbReference type="GO" id="GO:0000428">
    <property type="term" value="C:DNA-directed RNA polymerase complex"/>
    <property type="evidence" value="ECO:0007669"/>
    <property type="project" value="UniProtKB-KW"/>
</dbReference>
<evidence type="ECO:0000256" key="10">
    <source>
        <dbReference type="RuleBase" id="RU363031"/>
    </source>
</evidence>
<dbReference type="EMBL" id="OR858607">
    <property type="protein sequence ID" value="XBP29011.1"/>
    <property type="molecule type" value="Genomic_DNA"/>
</dbReference>
<dbReference type="InterPro" id="IPR014724">
    <property type="entry name" value="RNA_pol_RPB2_OB-fold"/>
</dbReference>
<evidence type="ECO:0000256" key="1">
    <source>
        <dbReference type="ARBA" id="ARBA00004026"/>
    </source>
</evidence>
<name>A0AAU7LJU9_9VIRI</name>
<proteinExistence type="inferred from homology"/>
<protein>
    <recommendedName>
        <fullName evidence="8">DNA-directed RNA polymerase subunit beta</fullName>
        <ecNumber evidence="8">2.7.7.6</ecNumber>
    </recommendedName>
    <alternativeName>
        <fullName evidence="8">PEP</fullName>
    </alternativeName>
    <alternativeName>
        <fullName evidence="8">Plastid-encoded RNA polymerase subunit beta</fullName>
        <shortName evidence="8">RNA polymerase subunit beta</shortName>
    </alternativeName>
</protein>
<dbReference type="Gene3D" id="2.40.50.150">
    <property type="match status" value="1"/>
</dbReference>
<evidence type="ECO:0000256" key="6">
    <source>
        <dbReference type="ARBA" id="ARBA00023163"/>
    </source>
</evidence>
<comment type="catalytic activity">
    <reaction evidence="7 8 10">
        <text>RNA(n) + a ribonucleoside 5'-triphosphate = RNA(n+1) + diphosphate</text>
        <dbReference type="Rhea" id="RHEA:21248"/>
        <dbReference type="Rhea" id="RHEA-COMP:14527"/>
        <dbReference type="Rhea" id="RHEA-COMP:17342"/>
        <dbReference type="ChEBI" id="CHEBI:33019"/>
        <dbReference type="ChEBI" id="CHEBI:61557"/>
        <dbReference type="ChEBI" id="CHEBI:140395"/>
        <dbReference type="EC" id="2.7.7.6"/>
    </reaction>
</comment>
<dbReference type="Gene3D" id="3.90.1110.10">
    <property type="entry name" value="RNA polymerase Rpb2, domain 2"/>
    <property type="match status" value="1"/>
</dbReference>
<dbReference type="Pfam" id="PF00562">
    <property type="entry name" value="RNA_pol_Rpb2_6"/>
    <property type="match status" value="1"/>
</dbReference>
<feature type="domain" description="RNA polymerase Rpb2" evidence="14">
    <location>
        <begin position="400"/>
        <end position="468"/>
    </location>
</feature>
<dbReference type="GO" id="GO:0003899">
    <property type="term" value="F:DNA-directed RNA polymerase activity"/>
    <property type="evidence" value="ECO:0007669"/>
    <property type="project" value="UniProtKB-UniRule"/>
</dbReference>
<dbReference type="CDD" id="cd00653">
    <property type="entry name" value="RNA_pol_B_RPB2"/>
    <property type="match status" value="1"/>
</dbReference>
<dbReference type="Gene3D" id="3.90.1800.10">
    <property type="entry name" value="RNA polymerase alpha subunit dimerisation domain"/>
    <property type="match status" value="1"/>
</dbReference>
<comment type="subcellular location">
    <subcellularLocation>
        <location evidence="8">Plastid</location>
        <location evidence="8">Chloroplast</location>
    </subcellularLocation>
</comment>
<feature type="domain" description="RNA polymerase Rpb2" evidence="12">
    <location>
        <begin position="1008"/>
        <end position="1082"/>
    </location>
</feature>
<evidence type="ECO:0000313" key="15">
    <source>
        <dbReference type="EMBL" id="XBP29011.1"/>
    </source>
</evidence>
<dbReference type="InterPro" id="IPR007642">
    <property type="entry name" value="RNA_pol_Rpb2_2"/>
</dbReference>
<dbReference type="GO" id="GO:0006351">
    <property type="term" value="P:DNA-templated transcription"/>
    <property type="evidence" value="ECO:0007669"/>
    <property type="project" value="UniProtKB-UniRule"/>
</dbReference>
<dbReference type="GO" id="GO:0003677">
    <property type="term" value="F:DNA binding"/>
    <property type="evidence" value="ECO:0007669"/>
    <property type="project" value="UniProtKB-UniRule"/>
</dbReference>
<comment type="similarity">
    <text evidence="2 8 9">Belongs to the RNA polymerase beta chain family.</text>
</comment>
<dbReference type="InterPro" id="IPR037033">
    <property type="entry name" value="DNA-dir_RNAP_su2_hyb_sf"/>
</dbReference>
<dbReference type="EC" id="2.7.7.6" evidence="8"/>
<keyword evidence="3 8" id="KW-0240">DNA-directed RNA polymerase</keyword>
<dbReference type="InterPro" id="IPR042107">
    <property type="entry name" value="DNA-dir_RNA_pol_bsu_ext_1_sf"/>
</dbReference>
<sequence>MLMSHFHYDASSFRLPDLMHSQLGSFRRFLTQGVREELVRFPVIEDAQGRVQLRLLIHRRILKMPSWDEKQAIYNGGTYSARLYVPVLIRRKGADSVRCKRILLGSIPLMTTRATFVVNGVSRVLVNQIVRSPGLYYELTKDPQGGFRYYATFIAHSGAWLRLEIDRKGRMWAWVDKEKKIGIMSLLGCMGLDANTIAVSLSSPRFLSQSVSTRRKIRHWQACVPSPEEATIALYDKLLNKEKDKAKRRIKEEDKDELNWQETARRTQWLQQRFFKRRCHIGKIGRANINKRLKLSIPGHETFLLPEDVLKALDYLANLSLGLGSVDDIDDLRNRRVRSTGEMMQHYLRMGLGQLAKVARDHVSKMVISPKKKYRLAHVFSAKPMATTWKELFGSHPLSQFLDQTNPLAEITHKRRISCLGPGGIDRDTARFDVRDIHPSHYGRICPIETPEGPNTGLIASLASHARVNGQGVLQSPFHRVEHGRIFTRRKPLYLSAGKEHSRKISTGDLGCQPHNSAKASKLPVRYKQEFSTTEWSQVELVGIFPMQYFSVAASLIPFLEHNDANRALMGSNMQRQSVPLLNPERPIVGTGLEAQVAMDSGSLVRAREDGIVAYADACMIQVDHRALGLVQYDLQLYHRSNQNTCIHQRPLVCQGDKIRKGQVLADGASTAQGELALGKNILVAYMPWEGYNFEDAVVISERLVYDHVYTSLHIERYECKVYQNHHLGPELVTHKIPHLDEHLLRHLDSGGVAMRGAWVETGDVLVGKLTPREASDHVPHHLRLLVAVVGEDIYTKQETCLKVPPGGRGRVIDAHWLKNDETLVGNTSVVHVYVLQKRKIQVGDKVAGRHGNKGIVSKILPREDMPYLQDGTPVDMVLSPLGVPSRMNVGQILECLLGLAGHFLDKQYRVLPFDERYEPEASRKFVFSQLCEARSNTGLRWLFETDSPGKSRLRDGRTSEVLGQCVTAGKAYMLKLIHQVDDKIHARSTGPYSVITQQPLRGRSKQGGQRLGEMEVWALEGFGAAYTLQELLTLKSDDMQGRRDTASAIVLNRPFPRPGTPESFKVLLWELRGLLVDSNLTESQPMA</sequence>
<accession>A0AAU7LJU9</accession>
<dbReference type="Gene3D" id="3.90.1100.10">
    <property type="match status" value="1"/>
</dbReference>
<evidence type="ECO:0000256" key="9">
    <source>
        <dbReference type="RuleBase" id="RU000434"/>
    </source>
</evidence>
<feature type="domain" description="RNA polymerase Rpb2" evidence="13">
    <location>
        <begin position="131"/>
        <end position="338"/>
    </location>
</feature>
<feature type="domain" description="DNA-directed RNA polymerase subunit 2 hybrid-binding" evidence="11">
    <location>
        <begin position="613"/>
        <end position="1006"/>
    </location>
</feature>
<comment type="subunit">
    <text evidence="8 10">In plastids the minimal PEP RNA polymerase catalytic core is composed of four subunits: alpha, beta, beta', and beta''. When a (nuclear-encoded) sigma factor is associated with the core the holoenzyme is formed, which can initiate transcription.</text>
</comment>
<dbReference type="InterPro" id="IPR007121">
    <property type="entry name" value="RNA_pol_bsu_CS"/>
</dbReference>
<dbReference type="Pfam" id="PF04560">
    <property type="entry name" value="RNA_pol_Rpb2_7"/>
    <property type="match status" value="1"/>
</dbReference>
<dbReference type="Pfam" id="PF04561">
    <property type="entry name" value="RNA_pol_Rpb2_2"/>
    <property type="match status" value="1"/>
</dbReference>
<evidence type="ECO:0000256" key="5">
    <source>
        <dbReference type="ARBA" id="ARBA00022695"/>
    </source>
</evidence>
<evidence type="ECO:0000259" key="14">
    <source>
        <dbReference type="Pfam" id="PF04565"/>
    </source>
</evidence>
<dbReference type="GO" id="GO:0032549">
    <property type="term" value="F:ribonucleoside binding"/>
    <property type="evidence" value="ECO:0007669"/>
    <property type="project" value="InterPro"/>
</dbReference>
<dbReference type="SUPFAM" id="SSF64484">
    <property type="entry name" value="beta and beta-prime subunits of DNA dependent RNA-polymerase"/>
    <property type="match status" value="1"/>
</dbReference>
<evidence type="ECO:0000256" key="3">
    <source>
        <dbReference type="ARBA" id="ARBA00022478"/>
    </source>
</evidence>
<dbReference type="InterPro" id="IPR007120">
    <property type="entry name" value="DNA-dir_RNAP_su2_dom"/>
</dbReference>
<evidence type="ECO:0000259" key="12">
    <source>
        <dbReference type="Pfam" id="PF04560"/>
    </source>
</evidence>
<keyword evidence="15" id="KW-0150">Chloroplast</keyword>
<dbReference type="PROSITE" id="PS01166">
    <property type="entry name" value="RNA_POL_BETA"/>
    <property type="match status" value="1"/>
</dbReference>
<evidence type="ECO:0000256" key="7">
    <source>
        <dbReference type="ARBA" id="ARBA00048552"/>
    </source>
</evidence>
<keyword evidence="5 8" id="KW-0548">Nucleotidyltransferase</keyword>
<dbReference type="InterPro" id="IPR010243">
    <property type="entry name" value="RNA_pol_bsu_bac"/>
</dbReference>